<proteinExistence type="predicted"/>
<dbReference type="PROSITE" id="PS51707">
    <property type="entry name" value="CYTH"/>
    <property type="match status" value="1"/>
</dbReference>
<dbReference type="STRING" id="200904.GCA_900168775_01265"/>
<keyword evidence="3" id="KW-1185">Reference proteome</keyword>
<accession>A0A366E799</accession>
<dbReference type="Proteomes" id="UP000252254">
    <property type="component" value="Unassembled WGS sequence"/>
</dbReference>
<dbReference type="AlphaFoldDB" id="A0A366E799"/>
<sequence length="194" mass="22636">MQEIEMESKNLLTKKEYEAIIQFFQLSEEQAKTQINYYFETSDFKLKANGAALRIRKKDNDWVLTLKQPYQDGLIETHDSLSEIEAMQAIEGKMIDKPNVNKQLNKLNISINDLQYGGYLQTDRLEVTYKEGLVVIDYSIYNGKSDYELEVEAVSKITSETIMQELMEHLNIKKKATPNKIERFYQTLTQSNEL</sequence>
<protein>
    <submittedName>
        <fullName evidence="2">Uncharacterized protein YjbK</fullName>
    </submittedName>
</protein>
<dbReference type="SUPFAM" id="SSF55154">
    <property type="entry name" value="CYTH-like phosphatases"/>
    <property type="match status" value="1"/>
</dbReference>
<reference evidence="2 3" key="1">
    <citation type="submission" date="2018-06" db="EMBL/GenBank/DDBJ databases">
        <title>Genomic Encyclopedia of Type Strains, Phase IV (KMG-IV): sequencing the most valuable type-strain genomes for metagenomic binning, comparative biology and taxonomic classification.</title>
        <authorList>
            <person name="Goeker M."/>
        </authorList>
    </citation>
    <scope>NUCLEOTIDE SEQUENCE [LARGE SCALE GENOMIC DNA]</scope>
    <source>
        <strain evidence="2 3">DSM 15140</strain>
    </source>
</reference>
<dbReference type="Gene3D" id="2.40.320.10">
    <property type="entry name" value="Hypothetical Protein Pfu-838710-001"/>
    <property type="match status" value="1"/>
</dbReference>
<dbReference type="InterPro" id="IPR009195">
    <property type="entry name" value="Uncharacterised_YjbK"/>
</dbReference>
<dbReference type="SMART" id="SM01118">
    <property type="entry name" value="CYTH"/>
    <property type="match status" value="1"/>
</dbReference>
<evidence type="ECO:0000259" key="1">
    <source>
        <dbReference type="PROSITE" id="PS51707"/>
    </source>
</evidence>
<gene>
    <name evidence="2" type="ORF">DES48_10531</name>
</gene>
<dbReference type="PIRSF" id="PIRSF012526">
    <property type="entry name" value="CYTH_UCP012526"/>
    <property type="match status" value="1"/>
</dbReference>
<dbReference type="EMBL" id="QNRI01000005">
    <property type="protein sequence ID" value="RBO98182.1"/>
    <property type="molecule type" value="Genomic_DNA"/>
</dbReference>
<feature type="domain" description="CYTH" evidence="1">
    <location>
        <begin position="3"/>
        <end position="191"/>
    </location>
</feature>
<dbReference type="Pfam" id="PF01928">
    <property type="entry name" value="CYTH"/>
    <property type="match status" value="1"/>
</dbReference>
<organism evidence="2 3">
    <name type="scientific">Paraliobacillus ryukyuensis</name>
    <dbReference type="NCBI Taxonomy" id="200904"/>
    <lineage>
        <taxon>Bacteria</taxon>
        <taxon>Bacillati</taxon>
        <taxon>Bacillota</taxon>
        <taxon>Bacilli</taxon>
        <taxon>Bacillales</taxon>
        <taxon>Bacillaceae</taxon>
        <taxon>Paraliobacillus</taxon>
    </lineage>
</organism>
<evidence type="ECO:0000313" key="3">
    <source>
        <dbReference type="Proteomes" id="UP000252254"/>
    </source>
</evidence>
<dbReference type="InterPro" id="IPR023577">
    <property type="entry name" value="CYTH_domain"/>
</dbReference>
<dbReference type="InterPro" id="IPR033469">
    <property type="entry name" value="CYTH-like_dom_sf"/>
</dbReference>
<comment type="caution">
    <text evidence="2">The sequence shown here is derived from an EMBL/GenBank/DDBJ whole genome shotgun (WGS) entry which is preliminary data.</text>
</comment>
<dbReference type="CDD" id="cd07762">
    <property type="entry name" value="CYTH-like_Pase_1"/>
    <property type="match status" value="1"/>
</dbReference>
<dbReference type="RefSeq" id="WP_245911351.1">
    <property type="nucleotide sequence ID" value="NZ_BAABQN010000005.1"/>
</dbReference>
<name>A0A366E799_9BACI</name>
<evidence type="ECO:0000313" key="2">
    <source>
        <dbReference type="EMBL" id="RBO98182.1"/>
    </source>
</evidence>